<name>A0A3B0T565_9ZZZZ</name>
<accession>A0A3B0T565</accession>
<evidence type="ECO:0000313" key="1">
    <source>
        <dbReference type="EMBL" id="VAW08487.1"/>
    </source>
</evidence>
<protein>
    <submittedName>
        <fullName evidence="1">Uncharacterized protein</fullName>
    </submittedName>
</protein>
<dbReference type="EMBL" id="UOEK01000466">
    <property type="protein sequence ID" value="VAW08487.1"/>
    <property type="molecule type" value="Genomic_DNA"/>
</dbReference>
<gene>
    <name evidence="1" type="ORF">MNBD_ACTINO02-3026</name>
</gene>
<reference evidence="1" key="1">
    <citation type="submission" date="2018-06" db="EMBL/GenBank/DDBJ databases">
        <authorList>
            <person name="Zhirakovskaya E."/>
        </authorList>
    </citation>
    <scope>NUCLEOTIDE SEQUENCE</scope>
</reference>
<sequence length="150" mass="16859">MAGIEPYEIVEDEYRRIAFVRDGVEIAAGSPALNRRDSWHAIVRGARFKVDIGDQSFTVLQREFSRFNKTRRRLEILAVDDSLRWVVMPVGRFMGHVKRADGHMIGLLANTGASSNADSEMEQLLVAMLGALKVRLVLSVPWFGLAIRGF</sequence>
<dbReference type="AlphaFoldDB" id="A0A3B0T565"/>
<organism evidence="1">
    <name type="scientific">hydrothermal vent metagenome</name>
    <dbReference type="NCBI Taxonomy" id="652676"/>
    <lineage>
        <taxon>unclassified sequences</taxon>
        <taxon>metagenomes</taxon>
        <taxon>ecological metagenomes</taxon>
    </lineage>
</organism>
<proteinExistence type="predicted"/>